<organism evidence="1">
    <name type="scientific">Arundo donax</name>
    <name type="common">Giant reed</name>
    <name type="synonym">Donax arundinaceus</name>
    <dbReference type="NCBI Taxonomy" id="35708"/>
    <lineage>
        <taxon>Eukaryota</taxon>
        <taxon>Viridiplantae</taxon>
        <taxon>Streptophyta</taxon>
        <taxon>Embryophyta</taxon>
        <taxon>Tracheophyta</taxon>
        <taxon>Spermatophyta</taxon>
        <taxon>Magnoliopsida</taxon>
        <taxon>Liliopsida</taxon>
        <taxon>Poales</taxon>
        <taxon>Poaceae</taxon>
        <taxon>PACMAD clade</taxon>
        <taxon>Arundinoideae</taxon>
        <taxon>Arundineae</taxon>
        <taxon>Arundo</taxon>
    </lineage>
</organism>
<dbReference type="EMBL" id="GBRH01234346">
    <property type="protein sequence ID" value="JAD63549.1"/>
    <property type="molecule type" value="Transcribed_RNA"/>
</dbReference>
<sequence length="62" mass="7249">MIQVFFLEQSWLLRCKIPIAVASLALFKPCNSWRKIQLLSLAHNLQSLHTSFPMLQMNSKYL</sequence>
<proteinExistence type="predicted"/>
<dbReference type="AlphaFoldDB" id="A0A0A9BHW7"/>
<reference evidence="1" key="2">
    <citation type="journal article" date="2015" name="Data Brief">
        <title>Shoot transcriptome of the giant reed, Arundo donax.</title>
        <authorList>
            <person name="Barrero R.A."/>
            <person name="Guerrero F.D."/>
            <person name="Moolhuijzen P."/>
            <person name="Goolsby J.A."/>
            <person name="Tidwell J."/>
            <person name="Bellgard S.E."/>
            <person name="Bellgard M.I."/>
        </authorList>
    </citation>
    <scope>NUCLEOTIDE SEQUENCE</scope>
    <source>
        <tissue evidence="1">Shoot tissue taken approximately 20 cm above the soil surface</tissue>
    </source>
</reference>
<evidence type="ECO:0000313" key="1">
    <source>
        <dbReference type="EMBL" id="JAD63549.1"/>
    </source>
</evidence>
<protein>
    <submittedName>
        <fullName evidence="1">Uncharacterized protein</fullName>
    </submittedName>
</protein>
<name>A0A0A9BHW7_ARUDO</name>
<reference evidence="1" key="1">
    <citation type="submission" date="2014-09" db="EMBL/GenBank/DDBJ databases">
        <authorList>
            <person name="Magalhaes I.L.F."/>
            <person name="Oliveira U."/>
            <person name="Santos F.R."/>
            <person name="Vidigal T.H.D.A."/>
            <person name="Brescovit A.D."/>
            <person name="Santos A.J."/>
        </authorList>
    </citation>
    <scope>NUCLEOTIDE SEQUENCE</scope>
    <source>
        <tissue evidence="1">Shoot tissue taken approximately 20 cm above the soil surface</tissue>
    </source>
</reference>
<accession>A0A0A9BHW7</accession>